<feature type="transmembrane region" description="Helical" evidence="1">
    <location>
        <begin position="361"/>
        <end position="380"/>
    </location>
</feature>
<feature type="transmembrane region" description="Helical" evidence="1">
    <location>
        <begin position="74"/>
        <end position="90"/>
    </location>
</feature>
<feature type="transmembrane region" description="Helical" evidence="1">
    <location>
        <begin position="243"/>
        <end position="265"/>
    </location>
</feature>
<feature type="transmembrane region" description="Helical" evidence="1">
    <location>
        <begin position="110"/>
        <end position="132"/>
    </location>
</feature>
<evidence type="ECO:0000313" key="2">
    <source>
        <dbReference type="EMBL" id="KAB6638202.1"/>
    </source>
</evidence>
<dbReference type="EMBL" id="WDAL01000008">
    <property type="protein sequence ID" value="KAB6638202.1"/>
    <property type="molecule type" value="Genomic_DNA"/>
</dbReference>
<keyword evidence="1" id="KW-0472">Membrane</keyword>
<gene>
    <name evidence="3" type="ORF">DW783_22570</name>
    <name evidence="2" type="ORF">GAY12_05165</name>
</gene>
<feature type="transmembrane region" description="Helical" evidence="1">
    <location>
        <begin position="139"/>
        <end position="156"/>
    </location>
</feature>
<name>A0A414GPJ5_PHOVU</name>
<sequence length="417" mass="48708">MEQNIVLGNKRKFVFHFLSSLFFISAISLFEIGGIYSFINDKSKIGAFIQLISIFIAFLLFWRKKYIIPFDGMMRITYIFFLVICTFTVIRGICDPLPNWNLWSYLFNPFMLYMFLIPLVVLLPTPLVNLVYVSKISKFLLPFCIFYIITNFYELFSVQELMAMRSYDLMIIGQRSQIPSQILLPVLFFLPMTKNKAYKLAAVIVLIIATIALLLWGRRSCFVCTLLVALPFFYNMIRMHWKLSLSILGPIIIYLVAQCDLEYFVQENFEVLYERYDADTRSDTERDFYKDMDWNDWLLGRGMSGTYKSPSAAADDVANRSLIETGYLHLILKGGILLLIPYLIILINSVYKGFFQTKNKYIRLIAYYIFINILFLYPGGHTGMNLPSFMLWTSVAICQTRSIRHLTDEDMECIFKI</sequence>
<dbReference type="AlphaFoldDB" id="A0A414GPJ5"/>
<comment type="caution">
    <text evidence="3">The sequence shown here is derived from an EMBL/GenBank/DDBJ whole genome shotgun (WGS) entry which is preliminary data.</text>
</comment>
<reference evidence="2 5" key="2">
    <citation type="journal article" date="2019" name="Nat. Med.">
        <title>A library of human gut bacterial isolates paired with longitudinal multiomics data enables mechanistic microbiome research.</title>
        <authorList>
            <person name="Poyet M."/>
            <person name="Groussin M."/>
            <person name="Gibbons S.M."/>
            <person name="Avila-Pacheco J."/>
            <person name="Jiang X."/>
            <person name="Kearney S.M."/>
            <person name="Perrotta A.R."/>
            <person name="Berdy B."/>
            <person name="Zhao S."/>
            <person name="Lieberman T.D."/>
            <person name="Swanson P.K."/>
            <person name="Smith M."/>
            <person name="Roesemann S."/>
            <person name="Alexander J.E."/>
            <person name="Rich S.A."/>
            <person name="Livny J."/>
            <person name="Vlamakis H."/>
            <person name="Clish C."/>
            <person name="Bullock K."/>
            <person name="Deik A."/>
            <person name="Scott J."/>
            <person name="Pierce K.A."/>
            <person name="Xavier R.J."/>
            <person name="Alm E.J."/>
        </authorList>
    </citation>
    <scope>NUCLEOTIDE SEQUENCE [LARGE SCALE GENOMIC DNA]</scope>
    <source>
        <strain evidence="2 5">BIOML-A98</strain>
    </source>
</reference>
<feature type="transmembrane region" description="Helical" evidence="1">
    <location>
        <begin position="197"/>
        <end position="216"/>
    </location>
</feature>
<protein>
    <recommendedName>
        <fullName evidence="6">O-antigen ligase domain-containing protein</fullName>
    </recommendedName>
</protein>
<evidence type="ECO:0000256" key="1">
    <source>
        <dbReference type="SAM" id="Phobius"/>
    </source>
</evidence>
<feature type="transmembrane region" description="Helical" evidence="1">
    <location>
        <begin position="330"/>
        <end position="349"/>
    </location>
</feature>
<evidence type="ECO:0000313" key="3">
    <source>
        <dbReference type="EMBL" id="RHD70739.1"/>
    </source>
</evidence>
<accession>A0A414GPJ5</accession>
<feature type="transmembrane region" description="Helical" evidence="1">
    <location>
        <begin position="13"/>
        <end position="39"/>
    </location>
</feature>
<dbReference type="RefSeq" id="WP_087337331.1">
    <property type="nucleotide sequence ID" value="NZ_JAGHEE010000001.1"/>
</dbReference>
<evidence type="ECO:0000313" key="4">
    <source>
        <dbReference type="Proteomes" id="UP000283429"/>
    </source>
</evidence>
<dbReference type="EMBL" id="QSJM01000114">
    <property type="protein sequence ID" value="RHD70739.1"/>
    <property type="molecule type" value="Genomic_DNA"/>
</dbReference>
<evidence type="ECO:0008006" key="6">
    <source>
        <dbReference type="Google" id="ProtNLM"/>
    </source>
</evidence>
<organism evidence="3 4">
    <name type="scientific">Phocaeicola vulgatus</name>
    <name type="common">Bacteroides vulgatus</name>
    <dbReference type="NCBI Taxonomy" id="821"/>
    <lineage>
        <taxon>Bacteria</taxon>
        <taxon>Pseudomonadati</taxon>
        <taxon>Bacteroidota</taxon>
        <taxon>Bacteroidia</taxon>
        <taxon>Bacteroidales</taxon>
        <taxon>Bacteroidaceae</taxon>
        <taxon>Phocaeicola</taxon>
    </lineage>
</organism>
<dbReference type="Proteomes" id="UP000283429">
    <property type="component" value="Unassembled WGS sequence"/>
</dbReference>
<keyword evidence="1" id="KW-1133">Transmembrane helix</keyword>
<reference evidence="3 4" key="1">
    <citation type="submission" date="2018-08" db="EMBL/GenBank/DDBJ databases">
        <title>A genome reference for cultivated species of the human gut microbiota.</title>
        <authorList>
            <person name="Zou Y."/>
            <person name="Xue W."/>
            <person name="Luo G."/>
        </authorList>
    </citation>
    <scope>NUCLEOTIDE SEQUENCE [LARGE SCALE GENOMIC DNA]</scope>
    <source>
        <strain evidence="3 4">AM30-40</strain>
    </source>
</reference>
<proteinExistence type="predicted"/>
<feature type="transmembrane region" description="Helical" evidence="1">
    <location>
        <begin position="45"/>
        <end position="62"/>
    </location>
</feature>
<evidence type="ECO:0000313" key="5">
    <source>
        <dbReference type="Proteomes" id="UP000462015"/>
    </source>
</evidence>
<dbReference type="Proteomes" id="UP000462015">
    <property type="component" value="Unassembled WGS sequence"/>
</dbReference>
<keyword evidence="1" id="KW-0812">Transmembrane</keyword>